<proteinExistence type="predicted"/>
<dbReference type="STRING" id="1128970.SAMN04487935_0746"/>
<organism evidence="1 2">
    <name type="scientific">Flavobacterium noncentrifugens</name>
    <dbReference type="NCBI Taxonomy" id="1128970"/>
    <lineage>
        <taxon>Bacteria</taxon>
        <taxon>Pseudomonadati</taxon>
        <taxon>Bacteroidota</taxon>
        <taxon>Flavobacteriia</taxon>
        <taxon>Flavobacteriales</taxon>
        <taxon>Flavobacteriaceae</taxon>
        <taxon>Flavobacterium</taxon>
    </lineage>
</organism>
<gene>
    <name evidence="1" type="ORF">SAMN04487935_0746</name>
</gene>
<accession>A0A1G8T061</accession>
<evidence type="ECO:0000313" key="2">
    <source>
        <dbReference type="Proteomes" id="UP000199580"/>
    </source>
</evidence>
<dbReference type="AlphaFoldDB" id="A0A1G8T061"/>
<dbReference type="Proteomes" id="UP000199580">
    <property type="component" value="Unassembled WGS sequence"/>
</dbReference>
<sequence>MPKITKYFRVSQLYVNTFNEIITSSWANINMQTSYLYKNT</sequence>
<name>A0A1G8T061_9FLAO</name>
<protein>
    <submittedName>
        <fullName evidence="1">Uncharacterized protein</fullName>
    </submittedName>
</protein>
<keyword evidence="2" id="KW-1185">Reference proteome</keyword>
<dbReference type="EMBL" id="FNEZ01000001">
    <property type="protein sequence ID" value="SDJ34170.1"/>
    <property type="molecule type" value="Genomic_DNA"/>
</dbReference>
<evidence type="ECO:0000313" key="1">
    <source>
        <dbReference type="EMBL" id="SDJ34170.1"/>
    </source>
</evidence>
<reference evidence="1 2" key="1">
    <citation type="submission" date="2016-10" db="EMBL/GenBank/DDBJ databases">
        <authorList>
            <person name="de Groot N.N."/>
        </authorList>
    </citation>
    <scope>NUCLEOTIDE SEQUENCE [LARGE SCALE GENOMIC DNA]</scope>
    <source>
        <strain evidence="1 2">CGMCC 1.10076</strain>
    </source>
</reference>